<dbReference type="GO" id="GO:0003677">
    <property type="term" value="F:DNA binding"/>
    <property type="evidence" value="ECO:0007669"/>
    <property type="project" value="InterPro"/>
</dbReference>
<dbReference type="Proteomes" id="UP000596742">
    <property type="component" value="Unassembled WGS sequence"/>
</dbReference>
<reference evidence="3" key="1">
    <citation type="submission" date="2018-11" db="EMBL/GenBank/DDBJ databases">
        <authorList>
            <person name="Alioto T."/>
            <person name="Alioto T."/>
        </authorList>
    </citation>
    <scope>NUCLEOTIDE SEQUENCE</scope>
</reference>
<sequence length="398" mass="44354">MATRAATREFSHFLVRYDDGTLYTCPRVKVNIEGRVRIGERYPVTYGSSVETPETAEVLDTGDYILMKSREKELNITSPSLPPTPSSPESLPPSPFKIRKRKLIGRTDNKPKKARQEAVMLSIGDGIDDPFQYRSPSVTPELPLHLSAPTPPSPPLPPSPIDRLATLPTVTSAATQTTPTHKDPPAFSIQQSLQAMEKQLTVANTRLSEVERIMTSFGNMIKEMKQTQYVTPLPLAPVPLPRPSTPTTPRPHLVLPNLPVTPTTPQLPDSPLPQPLTPTLRRVLPVHLFNDLPDSVRLSEDDLSRLSCCANNPGAFAVLLLKHFYPELFTADQLRVYYSYRGGGKLSKRPLDDSRKAIIKRYVVAMYPSVNTESAYHAMVVEKINQYLRRPVQPAQKV</sequence>
<gene>
    <name evidence="3" type="ORF">MGAL_10B072012</name>
</gene>
<dbReference type="AlphaFoldDB" id="A0A8B6FMD4"/>
<dbReference type="Pfam" id="PF10523">
    <property type="entry name" value="BEN"/>
    <property type="match status" value="1"/>
</dbReference>
<dbReference type="InterPro" id="IPR018379">
    <property type="entry name" value="BEN_domain"/>
</dbReference>
<evidence type="ECO:0000259" key="2">
    <source>
        <dbReference type="PROSITE" id="PS51457"/>
    </source>
</evidence>
<evidence type="ECO:0000256" key="1">
    <source>
        <dbReference type="SAM" id="MobiDB-lite"/>
    </source>
</evidence>
<proteinExistence type="predicted"/>
<evidence type="ECO:0000313" key="4">
    <source>
        <dbReference type="Proteomes" id="UP000596742"/>
    </source>
</evidence>
<dbReference type="PROSITE" id="PS51457">
    <property type="entry name" value="BEN"/>
    <property type="match status" value="1"/>
</dbReference>
<accession>A0A8B6FMD4</accession>
<feature type="region of interest" description="Disordered" evidence="1">
    <location>
        <begin position="75"/>
        <end position="96"/>
    </location>
</feature>
<evidence type="ECO:0000313" key="3">
    <source>
        <dbReference type="EMBL" id="VDI52374.1"/>
    </source>
</evidence>
<dbReference type="EMBL" id="UYJE01007166">
    <property type="protein sequence ID" value="VDI52374.1"/>
    <property type="molecule type" value="Genomic_DNA"/>
</dbReference>
<keyword evidence="4" id="KW-1185">Reference proteome</keyword>
<feature type="compositionally biased region" description="Pro residues" evidence="1">
    <location>
        <begin position="80"/>
        <end position="95"/>
    </location>
</feature>
<protein>
    <recommendedName>
        <fullName evidence="2">BEN domain-containing protein</fullName>
    </recommendedName>
</protein>
<organism evidence="3 4">
    <name type="scientific">Mytilus galloprovincialis</name>
    <name type="common">Mediterranean mussel</name>
    <dbReference type="NCBI Taxonomy" id="29158"/>
    <lineage>
        <taxon>Eukaryota</taxon>
        <taxon>Metazoa</taxon>
        <taxon>Spiralia</taxon>
        <taxon>Lophotrochozoa</taxon>
        <taxon>Mollusca</taxon>
        <taxon>Bivalvia</taxon>
        <taxon>Autobranchia</taxon>
        <taxon>Pteriomorphia</taxon>
        <taxon>Mytilida</taxon>
        <taxon>Mytiloidea</taxon>
        <taxon>Mytilidae</taxon>
        <taxon>Mytilinae</taxon>
        <taxon>Mytilus</taxon>
    </lineage>
</organism>
<comment type="caution">
    <text evidence="3">The sequence shown here is derived from an EMBL/GenBank/DDBJ whole genome shotgun (WGS) entry which is preliminary data.</text>
</comment>
<feature type="domain" description="BEN" evidence="2">
    <location>
        <begin position="293"/>
        <end position="395"/>
    </location>
</feature>
<name>A0A8B6FMD4_MYTGA</name>
<dbReference type="OrthoDB" id="6124970at2759"/>